<evidence type="ECO:0000256" key="3">
    <source>
        <dbReference type="SAM" id="MobiDB-lite"/>
    </source>
</evidence>
<dbReference type="EMBL" id="CP003772">
    <property type="protein sequence ID" value="AFQ04230.1"/>
    <property type="molecule type" value="Genomic_DNA"/>
</dbReference>
<keyword evidence="6" id="KW-0449">Lipoprotein</keyword>
<feature type="region of interest" description="Disordered" evidence="3">
    <location>
        <begin position="37"/>
        <end position="68"/>
    </location>
</feature>
<dbReference type="InterPro" id="IPR009003">
    <property type="entry name" value="Peptidase_S1_PA"/>
</dbReference>
<dbReference type="SUPFAM" id="SSF50494">
    <property type="entry name" value="Trypsin-like serine proteases"/>
    <property type="match status" value="1"/>
</dbReference>
<sequence>MLKIDMWFKLKSLGFSLISLQALLASCSAVSPVPVPIEEKNDSTTDNNATPFKDEQSDQGTEVNQQPKVEQKVYNRNFKFNTSFIPEESDIYRKGYDLTFTLNFTSFSNDSYGTGWLIDWKGDENTTQKQGSFFAYIATNLHVADGLRNIGDHWPYSKTDDQREFNEYESTVYFSIGKYTNKTDITKLYQEEKLEQRKVNDSLLSIQTSNIPKTAYTATNFLKGVNSIKPVYADFAVIELELNLENLRDWQIFNEFIKPAINTYKSLGDSTNIFETKDLEQHWNHSHYLLGYPVLERGYDQNRLLEQKEEFARTHNFNQKSQLWSKNTYLVSTAKEIPVITKNARKDGQIGSEIFSKKTQDSHVDKVIKHEKGIVTFQNFKNFKLKYHDKEYQQYGYGLMLDDTNLPGGSSGSAIFNNNQKINSIYFGVLEVYKNSKTHKDNIGMSQLLRTSKRESEKNKTRTTNNRDKFQHYDLIFGDSNTKSFYAQFAKKHNTHLYDQIKSSEKEEFKYVDKNNQKTPFLLR</sequence>
<keyword evidence="4" id="KW-0732">Signal</keyword>
<dbReference type="RefSeq" id="WP_010869465.1">
    <property type="nucleotide sequence ID" value="NC_018497.1"/>
</dbReference>
<evidence type="ECO:0000313" key="6">
    <source>
        <dbReference type="EMBL" id="AFQ04230.1"/>
    </source>
</evidence>
<dbReference type="PROSITE" id="PS51257">
    <property type="entry name" value="PROKAR_LIPOPROTEIN"/>
    <property type="match status" value="1"/>
</dbReference>
<dbReference type="KEGG" id="mgx:CM1_02400"/>
<feature type="chain" id="PRO_5044816335" evidence="4">
    <location>
        <begin position="25"/>
        <end position="524"/>
    </location>
</feature>
<keyword evidence="2" id="KW-0472">Membrane</keyword>
<gene>
    <name evidence="6" type="ORF">CM1_02400</name>
</gene>
<evidence type="ECO:0000256" key="2">
    <source>
        <dbReference type="ARBA" id="ARBA00022475"/>
    </source>
</evidence>
<dbReference type="Pfam" id="PF01732">
    <property type="entry name" value="Mycop_pep_DUF31"/>
    <property type="match status" value="1"/>
</dbReference>
<accession>A0ABC7ZJB7</accession>
<evidence type="ECO:0000259" key="5">
    <source>
        <dbReference type="Pfam" id="PF01732"/>
    </source>
</evidence>
<evidence type="ECO:0000256" key="1">
    <source>
        <dbReference type="ARBA" id="ARBA00007807"/>
    </source>
</evidence>
<proteinExistence type="inferred from homology"/>
<dbReference type="PRINTS" id="PR00840">
    <property type="entry name" value="Y06768FAMILY"/>
</dbReference>
<reference evidence="6 7" key="1">
    <citation type="journal article" date="2012" name="J. Bacteriol.">
        <title>Draft Genome Sequences of Four Axenic Mycoplasma genitalium Strains Isolated from Denmark, Japan, and Australia.</title>
        <authorList>
            <person name="McGowin C.L."/>
            <person name="Ma L."/>
            <person name="Jensen J.S."/>
            <person name="Mancuso M.M."/>
            <person name="Hamasuna R."/>
            <person name="Adegboye D."/>
            <person name="Martin D.H."/>
        </authorList>
    </citation>
    <scope>NUCLEOTIDE SEQUENCE [LARGE SCALE GENOMIC DNA]</scope>
    <source>
        <strain evidence="6 7">M6320</strain>
    </source>
</reference>
<organism evidence="6 7">
    <name type="scientific">Mycoplasmoides genitalium M6320</name>
    <dbReference type="NCBI Taxonomy" id="662945"/>
    <lineage>
        <taxon>Bacteria</taxon>
        <taxon>Bacillati</taxon>
        <taxon>Mycoplasmatota</taxon>
        <taxon>Mycoplasmoidales</taxon>
        <taxon>Mycoplasmoidaceae</taxon>
        <taxon>Mycoplasmoides</taxon>
    </lineage>
</organism>
<dbReference type="AlphaFoldDB" id="A0ABC7ZJB7"/>
<dbReference type="Proteomes" id="UP000005254">
    <property type="component" value="Chromosome"/>
</dbReference>
<protein>
    <submittedName>
        <fullName evidence="6">Lipoprotein</fullName>
    </submittedName>
</protein>
<feature type="domain" description="DUF31" evidence="5">
    <location>
        <begin position="89"/>
        <end position="428"/>
    </location>
</feature>
<evidence type="ECO:0000256" key="4">
    <source>
        <dbReference type="SAM" id="SignalP"/>
    </source>
</evidence>
<dbReference type="InterPro" id="IPR022381">
    <property type="entry name" value="Uncharacterised_MG067"/>
</dbReference>
<name>A0ABC7ZJB7_MYCGT</name>
<keyword evidence="2" id="KW-1003">Cell membrane</keyword>
<comment type="similarity">
    <text evidence="1">Belongs to the MG067/MG068/MG395 family.</text>
</comment>
<feature type="signal peptide" evidence="4">
    <location>
        <begin position="1"/>
        <end position="24"/>
    </location>
</feature>
<evidence type="ECO:0000313" key="7">
    <source>
        <dbReference type="Proteomes" id="UP000005254"/>
    </source>
</evidence>
<feature type="compositionally biased region" description="Polar residues" evidence="3">
    <location>
        <begin position="58"/>
        <end position="68"/>
    </location>
</feature>
<dbReference type="GeneID" id="99647300"/>
<dbReference type="InterPro" id="IPR022382">
    <property type="entry name" value="Mycoplasma_peptidase_DUF31"/>
</dbReference>